<evidence type="ECO:0000313" key="5">
    <source>
        <dbReference type="Proteomes" id="UP000192602"/>
    </source>
</evidence>
<evidence type="ECO:0000256" key="2">
    <source>
        <dbReference type="SAM" id="Phobius"/>
    </source>
</evidence>
<dbReference type="AlphaFoldDB" id="A0A1W1WUP9"/>
<dbReference type="Pfam" id="PF02397">
    <property type="entry name" value="Bac_transf"/>
    <property type="match status" value="1"/>
</dbReference>
<dbReference type="PANTHER" id="PTHR30576">
    <property type="entry name" value="COLANIC BIOSYNTHESIS UDP-GLUCOSE LIPID CARRIER TRANSFERASE"/>
    <property type="match status" value="1"/>
</dbReference>
<evidence type="ECO:0000256" key="1">
    <source>
        <dbReference type="ARBA" id="ARBA00006464"/>
    </source>
</evidence>
<dbReference type="InterPro" id="IPR003362">
    <property type="entry name" value="Bact_transf"/>
</dbReference>
<evidence type="ECO:0000313" key="4">
    <source>
        <dbReference type="EMBL" id="SMC09966.1"/>
    </source>
</evidence>
<keyword evidence="2" id="KW-1133">Transmembrane helix</keyword>
<keyword evidence="2" id="KW-0472">Membrane</keyword>
<sequence length="198" mass="22930">MTPKQKRMKRAFDVIGASLGLFITWPIILIAWLIASIETRSNGFFLQKRVGERGELFTIIKIKTMYPHAKGSSITTAKDKRITKSGRFFRRYKIDELPQLINILKGDMSFVGPRPDVPGYMDRLEGNDRVLLSIKPGITGPATLKYRDEEEILAKVDDPQKYNDEVIWPDKVRINKQYLRNWSLKKDIEYILQTIKGK</sequence>
<keyword evidence="4" id="KW-0808">Transferase</keyword>
<dbReference type="PANTHER" id="PTHR30576:SF20">
    <property type="entry name" value="QUINOVOSAMINEPHOSPHOTRANSFERAE-RELATED"/>
    <property type="match status" value="1"/>
</dbReference>
<organism evidence="4 5">
    <name type="scientific">Nitratiruptor tergarcus DSM 16512</name>
    <dbReference type="NCBI Taxonomy" id="1069081"/>
    <lineage>
        <taxon>Bacteria</taxon>
        <taxon>Pseudomonadati</taxon>
        <taxon>Campylobacterota</taxon>
        <taxon>Epsilonproteobacteria</taxon>
        <taxon>Nautiliales</taxon>
        <taxon>Nitratiruptoraceae</taxon>
        <taxon>Nitratiruptor</taxon>
    </lineage>
</organism>
<feature type="domain" description="Bacterial sugar transferase" evidence="3">
    <location>
        <begin position="9"/>
        <end position="196"/>
    </location>
</feature>
<dbReference type="GO" id="GO:0016780">
    <property type="term" value="F:phosphotransferase activity, for other substituted phosphate groups"/>
    <property type="evidence" value="ECO:0007669"/>
    <property type="project" value="TreeGrafter"/>
</dbReference>
<dbReference type="RefSeq" id="WP_084276309.1">
    <property type="nucleotide sequence ID" value="NZ_AP026671.1"/>
</dbReference>
<gene>
    <name evidence="4" type="ORF">SAMN05660197_1792</name>
</gene>
<dbReference type="EMBL" id="FWWZ01000001">
    <property type="protein sequence ID" value="SMC09966.1"/>
    <property type="molecule type" value="Genomic_DNA"/>
</dbReference>
<dbReference type="OrthoDB" id="9808602at2"/>
<keyword evidence="2" id="KW-0812">Transmembrane</keyword>
<feature type="transmembrane region" description="Helical" evidence="2">
    <location>
        <begin position="12"/>
        <end position="35"/>
    </location>
</feature>
<proteinExistence type="inferred from homology"/>
<dbReference type="Proteomes" id="UP000192602">
    <property type="component" value="Unassembled WGS sequence"/>
</dbReference>
<accession>A0A1W1WUP9</accession>
<name>A0A1W1WUP9_9BACT</name>
<evidence type="ECO:0000259" key="3">
    <source>
        <dbReference type="Pfam" id="PF02397"/>
    </source>
</evidence>
<keyword evidence="5" id="KW-1185">Reference proteome</keyword>
<reference evidence="5" key="1">
    <citation type="submission" date="2017-04" db="EMBL/GenBank/DDBJ databases">
        <authorList>
            <person name="Varghese N."/>
            <person name="Submissions S."/>
        </authorList>
    </citation>
    <scope>NUCLEOTIDE SEQUENCE [LARGE SCALE GENOMIC DNA]</scope>
    <source>
        <strain evidence="5">DSM 16512</strain>
    </source>
</reference>
<protein>
    <submittedName>
        <fullName evidence="4">Sugar transferase involved in LPS biosynthesis (Colanic, teichoic acid)</fullName>
    </submittedName>
</protein>
<comment type="similarity">
    <text evidence="1">Belongs to the bacterial sugar transferase family.</text>
</comment>
<dbReference type="STRING" id="1069081.SAMN05660197_1792"/>